<reference evidence="3" key="1">
    <citation type="journal article" date="2011" name="MBio">
        <title>Novel metabolic attributes of the genus Cyanothece, comprising a group of unicellular nitrogen-fixing Cyanobacteria.</title>
        <authorList>
            <person name="Bandyopadhyay A."/>
            <person name="Elvitigala T."/>
            <person name="Welsh E."/>
            <person name="Stockel J."/>
            <person name="Liberton M."/>
            <person name="Min H."/>
            <person name="Sherman L.A."/>
            <person name="Pakrasi H.B."/>
        </authorList>
    </citation>
    <scope>NUCLEOTIDE SEQUENCE [LARGE SCALE GENOMIC DNA]</scope>
    <source>
        <strain evidence="3">PCC 8801</strain>
    </source>
</reference>
<dbReference type="InterPro" id="IPR012296">
    <property type="entry name" value="Nuclease_put_TT1808"/>
</dbReference>
<dbReference type="eggNOG" id="COG4636">
    <property type="taxonomic scope" value="Bacteria"/>
</dbReference>
<dbReference type="Pfam" id="PF05685">
    <property type="entry name" value="Uma2"/>
    <property type="match status" value="1"/>
</dbReference>
<gene>
    <name evidence="2" type="ordered locus">PCC8801_0392</name>
</gene>
<protein>
    <recommendedName>
        <fullName evidence="1">Putative restriction endonuclease domain-containing protein</fullName>
    </recommendedName>
</protein>
<keyword evidence="3" id="KW-1185">Reference proteome</keyword>
<dbReference type="EMBL" id="CP001287">
    <property type="protein sequence ID" value="ACK64490.1"/>
    <property type="molecule type" value="Genomic_DNA"/>
</dbReference>
<dbReference type="RefSeq" id="WP_012593767.1">
    <property type="nucleotide sequence ID" value="NC_011726.1"/>
</dbReference>
<feature type="domain" description="Putative restriction endonuclease" evidence="1">
    <location>
        <begin position="24"/>
        <end position="187"/>
    </location>
</feature>
<dbReference type="PANTHER" id="PTHR35400">
    <property type="entry name" value="SLR1083 PROTEIN"/>
    <property type="match status" value="1"/>
</dbReference>
<sequence length="200" mass="22639">MPLKTLSNSIFTLETQSLKRWTIEDYHRMSELGILDAEERTELIEGQITLMAAKGTHHVTSLYLLANLLREQVGNRALIRTQDPIQLNDFSEPEPDLAIVLGKVWDYVDHHPCPEDISLIIEIADSTLKYDCEIKDKLYAQAGIVEYWVLDLKNRQLHLFCDPTPTAYKSHLILTEPNQVSPLAFSDVIVSLSAILPSVA</sequence>
<evidence type="ECO:0000313" key="2">
    <source>
        <dbReference type="EMBL" id="ACK64490.1"/>
    </source>
</evidence>
<dbReference type="InterPro" id="IPR008538">
    <property type="entry name" value="Uma2"/>
</dbReference>
<dbReference type="InterPro" id="IPR011335">
    <property type="entry name" value="Restrct_endonuc-II-like"/>
</dbReference>
<evidence type="ECO:0000313" key="3">
    <source>
        <dbReference type="Proteomes" id="UP000008204"/>
    </source>
</evidence>
<dbReference type="OrthoDB" id="509866at2"/>
<dbReference type="AlphaFoldDB" id="B7JUB0"/>
<dbReference type="PANTHER" id="PTHR35400:SF1">
    <property type="entry name" value="SLR1083 PROTEIN"/>
    <property type="match status" value="1"/>
</dbReference>
<evidence type="ECO:0000259" key="1">
    <source>
        <dbReference type="Pfam" id="PF05685"/>
    </source>
</evidence>
<organism evidence="2 3">
    <name type="scientific">Rippkaea orientalis (strain PCC 8801 / RF-1)</name>
    <name type="common">Cyanothece sp. (strain PCC 8801)</name>
    <dbReference type="NCBI Taxonomy" id="41431"/>
    <lineage>
        <taxon>Bacteria</taxon>
        <taxon>Bacillati</taxon>
        <taxon>Cyanobacteriota</taxon>
        <taxon>Cyanophyceae</taxon>
        <taxon>Oscillatoriophycideae</taxon>
        <taxon>Chroococcales</taxon>
        <taxon>Aphanothecaceae</taxon>
        <taxon>Rippkaea</taxon>
        <taxon>Rippkaea orientalis</taxon>
    </lineage>
</organism>
<dbReference type="KEGG" id="cyp:PCC8801_0392"/>
<dbReference type="Gene3D" id="3.90.1570.10">
    <property type="entry name" value="tt1808, chain A"/>
    <property type="match status" value="1"/>
</dbReference>
<dbReference type="CDD" id="cd06260">
    <property type="entry name" value="DUF820-like"/>
    <property type="match status" value="1"/>
</dbReference>
<proteinExistence type="predicted"/>
<dbReference type="STRING" id="41431.PCC8801_0392"/>
<name>B7JUB0_RIPO1</name>
<dbReference type="HOGENOM" id="CLU_076312_2_0_3"/>
<dbReference type="SUPFAM" id="SSF52980">
    <property type="entry name" value="Restriction endonuclease-like"/>
    <property type="match status" value="1"/>
</dbReference>
<dbReference type="Proteomes" id="UP000008204">
    <property type="component" value="Chromosome"/>
</dbReference>
<accession>B7JUB0</accession>